<evidence type="ECO:0000313" key="1">
    <source>
        <dbReference type="EMBL" id="KAE9457913.1"/>
    </source>
</evidence>
<reference evidence="1 2" key="1">
    <citation type="journal article" date="2019" name="Genome Biol. Evol.">
        <title>The Rhododendron genome and chromosomal organization provide insight into shared whole-genome duplications across the heath family (Ericaceae).</title>
        <authorList>
            <person name="Soza V.L."/>
            <person name="Lindsley D."/>
            <person name="Waalkes A."/>
            <person name="Ramage E."/>
            <person name="Patwardhan R.P."/>
            <person name="Burton J.N."/>
            <person name="Adey A."/>
            <person name="Kumar A."/>
            <person name="Qiu R."/>
            <person name="Shendure J."/>
            <person name="Hall B."/>
        </authorList>
    </citation>
    <scope>NUCLEOTIDE SEQUENCE [LARGE SCALE GENOMIC DNA]</scope>
    <source>
        <strain evidence="1">RSF 1966-606</strain>
    </source>
</reference>
<dbReference type="PANTHER" id="PTHR36308">
    <property type="entry name" value="DENTIN SIALOPHOSPHOPROTEIN-RELATED"/>
    <property type="match status" value="1"/>
</dbReference>
<name>A0A6A4LF76_9ERIC</name>
<gene>
    <name evidence="1" type="ORF">C3L33_10204</name>
</gene>
<dbReference type="PANTHER" id="PTHR36308:SF1">
    <property type="entry name" value="DENTIN SIALOPHOSPHOPROTEIN-RELATED"/>
    <property type="match status" value="1"/>
</dbReference>
<dbReference type="EMBL" id="QEFC01001456">
    <property type="protein sequence ID" value="KAE9457913.1"/>
    <property type="molecule type" value="Genomic_DNA"/>
</dbReference>
<evidence type="ECO:0000313" key="2">
    <source>
        <dbReference type="Proteomes" id="UP000428333"/>
    </source>
</evidence>
<comment type="caution">
    <text evidence="1">The sequence shown here is derived from an EMBL/GenBank/DDBJ whole genome shotgun (WGS) entry which is preliminary data.</text>
</comment>
<sequence length="271" mass="29884">MNAFSSQENVSLFQNVHHSSTAFSSSETKDNDGFFGWEADFQSVDAFAGSAVDLSAHMDSVFGSGIDLEDEKAKHASALMESTSDDQIQDDLWNNVNVLAPHQAEQVDVTINSQGLVAADNLYSHPTTGTDWLPDDMWQTSGATAPENKTIRADDSFDIWNDFTSSKNAQDSSKDSLIQSRDQIASGEQISDITFSSSTNNSQEMDSPPDLFSGPFSNQTGFVETNIMQSEVSASERCVLRISVFLLKVISVDQFFKKSIQWLVYDTYFLS</sequence>
<accession>A0A6A4LF76</accession>
<protein>
    <submittedName>
        <fullName evidence="1">Uncharacterized protein</fullName>
    </submittedName>
</protein>
<keyword evidence="2" id="KW-1185">Reference proteome</keyword>
<proteinExistence type="predicted"/>
<dbReference type="OrthoDB" id="1904894at2759"/>
<organism evidence="1 2">
    <name type="scientific">Rhododendron williamsianum</name>
    <dbReference type="NCBI Taxonomy" id="262921"/>
    <lineage>
        <taxon>Eukaryota</taxon>
        <taxon>Viridiplantae</taxon>
        <taxon>Streptophyta</taxon>
        <taxon>Embryophyta</taxon>
        <taxon>Tracheophyta</taxon>
        <taxon>Spermatophyta</taxon>
        <taxon>Magnoliopsida</taxon>
        <taxon>eudicotyledons</taxon>
        <taxon>Gunneridae</taxon>
        <taxon>Pentapetalae</taxon>
        <taxon>asterids</taxon>
        <taxon>Ericales</taxon>
        <taxon>Ericaceae</taxon>
        <taxon>Ericoideae</taxon>
        <taxon>Rhodoreae</taxon>
        <taxon>Rhododendron</taxon>
    </lineage>
</organism>
<dbReference type="AlphaFoldDB" id="A0A6A4LF76"/>
<dbReference type="Proteomes" id="UP000428333">
    <property type="component" value="Linkage Group LG06"/>
</dbReference>
<feature type="non-terminal residue" evidence="1">
    <location>
        <position position="1"/>
    </location>
</feature>